<accession>A0A8H7BUJ9</accession>
<dbReference type="Proteomes" id="UP000605846">
    <property type="component" value="Unassembled WGS sequence"/>
</dbReference>
<feature type="compositionally biased region" description="Pro residues" evidence="1">
    <location>
        <begin position="382"/>
        <end position="391"/>
    </location>
</feature>
<evidence type="ECO:0000313" key="2">
    <source>
        <dbReference type="EMBL" id="KAF7731000.1"/>
    </source>
</evidence>
<evidence type="ECO:0000313" key="3">
    <source>
        <dbReference type="Proteomes" id="UP000605846"/>
    </source>
</evidence>
<proteinExistence type="predicted"/>
<feature type="compositionally biased region" description="Low complexity" evidence="1">
    <location>
        <begin position="368"/>
        <end position="381"/>
    </location>
</feature>
<feature type="region of interest" description="Disordered" evidence="1">
    <location>
        <begin position="323"/>
        <end position="469"/>
    </location>
</feature>
<gene>
    <name evidence="2" type="ORF">EC973_001046</name>
</gene>
<name>A0A8H7BUJ9_9FUNG</name>
<dbReference type="AlphaFoldDB" id="A0A8H7BUJ9"/>
<protein>
    <submittedName>
        <fullName evidence="2">Uncharacterized protein</fullName>
    </submittedName>
</protein>
<dbReference type="OrthoDB" id="5595379at2759"/>
<reference evidence="2" key="1">
    <citation type="submission" date="2020-01" db="EMBL/GenBank/DDBJ databases">
        <title>Genome Sequencing of Three Apophysomyces-Like Fungal Strains Confirms a Novel Fungal Genus in the Mucoromycota with divergent Burkholderia-like Endosymbiotic Bacteria.</title>
        <authorList>
            <person name="Stajich J.E."/>
            <person name="Macias A.M."/>
            <person name="Carter-House D."/>
            <person name="Lovett B."/>
            <person name="Kasson L.R."/>
            <person name="Berry K."/>
            <person name="Grigoriev I."/>
            <person name="Chang Y."/>
            <person name="Spatafora J."/>
            <person name="Kasson M.T."/>
        </authorList>
    </citation>
    <scope>NUCLEOTIDE SEQUENCE</scope>
    <source>
        <strain evidence="2">NRRL A-21654</strain>
    </source>
</reference>
<dbReference type="EMBL" id="JABAYA010000012">
    <property type="protein sequence ID" value="KAF7731000.1"/>
    <property type="molecule type" value="Genomic_DNA"/>
</dbReference>
<evidence type="ECO:0000256" key="1">
    <source>
        <dbReference type="SAM" id="MobiDB-lite"/>
    </source>
</evidence>
<dbReference type="PANTHER" id="PTHR28125:SF2">
    <property type="entry name" value="MEIOTIC EXPRESSION UP-REGULATED PROTEIN 26"/>
    <property type="match status" value="1"/>
</dbReference>
<comment type="caution">
    <text evidence="2">The sequence shown here is derived from an EMBL/GenBank/DDBJ whole genome shotgun (WGS) entry which is preliminary data.</text>
</comment>
<dbReference type="PANTHER" id="PTHR28125">
    <property type="entry name" value="MEIOTIC EXPRESSION UP-REGULATED PROTEIN 26"/>
    <property type="match status" value="1"/>
</dbReference>
<sequence length="505" mass="56761">MDIQGYISRPEESQVLHYANVERLDLSPSPDFRKRKCESPLVSPANMPTMLATLPEYEVAPQEDNPMQSYALSSSPLKAEATDTVPESLNPALLRTRNDKRKSSPAVLGLPLGLNNEQLGLHLSQPRNSIEAAMLLANFNRLPTFLKSSSDMESKGNNNSQWQDDISIAAHTQEKNTWDGEEALVNESEAMRRHSYDVNMSWNTMPSDFLNRPDLLQTFPTSSSGPELTQATFIKDQGNMYYDQTETGSALLGSKVTWTQDGMMQEVQPAGYSRPAEFMPPPTSTRFPQQYLNVSVPETRTMYSSSFAPPPMYASANRYPMSGPMSQPYPHPHPHSTSERTLPPTPMLHPLARTSEIPGQKREHASEPYYPYSYPTTSSNMNPPPPPPPQYGQPGKLPLPSSAAPMGYPIPDAPSPAKPRRKKNRTDTEEDESIEAAEHEFPDMYPRDLEAARTDPEARPRKQKLRFPDDRYTPQWVRYNGQAKEGLCDTCKPGKWLQLKNSAYW</sequence>
<keyword evidence="3" id="KW-1185">Reference proteome</keyword>
<feature type="compositionally biased region" description="Basic and acidic residues" evidence="1">
    <location>
        <begin position="436"/>
        <end position="469"/>
    </location>
</feature>
<organism evidence="2 3">
    <name type="scientific">Apophysomyces ossiformis</name>
    <dbReference type="NCBI Taxonomy" id="679940"/>
    <lineage>
        <taxon>Eukaryota</taxon>
        <taxon>Fungi</taxon>
        <taxon>Fungi incertae sedis</taxon>
        <taxon>Mucoromycota</taxon>
        <taxon>Mucoromycotina</taxon>
        <taxon>Mucoromycetes</taxon>
        <taxon>Mucorales</taxon>
        <taxon>Mucorineae</taxon>
        <taxon>Mucoraceae</taxon>
        <taxon>Apophysomyces</taxon>
    </lineage>
</organism>